<evidence type="ECO:0000256" key="10">
    <source>
        <dbReference type="SAM" id="SignalP"/>
    </source>
</evidence>
<proteinExistence type="inferred from homology"/>
<dbReference type="SUPFAM" id="SSF51445">
    <property type="entry name" value="(Trans)glycosidases"/>
    <property type="match status" value="1"/>
</dbReference>
<dbReference type="InParanoid" id="A0A165PW94"/>
<evidence type="ECO:0000256" key="1">
    <source>
        <dbReference type="ARBA" id="ARBA00001412"/>
    </source>
</evidence>
<keyword evidence="4 10" id="KW-0732">Signal</keyword>
<evidence type="ECO:0000256" key="9">
    <source>
        <dbReference type="RuleBase" id="RU003679"/>
    </source>
</evidence>
<gene>
    <name evidence="12" type="ORF">EXIGLDRAFT_813087</name>
</gene>
<keyword evidence="5 8" id="KW-0378">Hydrolase</keyword>
<evidence type="ECO:0000256" key="5">
    <source>
        <dbReference type="ARBA" id="ARBA00022801"/>
    </source>
</evidence>
<name>A0A165PW94_EXIGL</name>
<dbReference type="PRINTS" id="PR00742">
    <property type="entry name" value="GLHYDRLASE35"/>
</dbReference>
<dbReference type="InterPro" id="IPR031330">
    <property type="entry name" value="Gly_Hdrlase_35_cat"/>
</dbReference>
<dbReference type="AlphaFoldDB" id="A0A165PW94"/>
<dbReference type="Pfam" id="PF10435">
    <property type="entry name" value="BetaGal_dom2"/>
    <property type="match status" value="1"/>
</dbReference>
<feature type="chain" id="PRO_5007864410" description="Beta-galactosidase" evidence="10">
    <location>
        <begin position="20"/>
        <end position="997"/>
    </location>
</feature>
<dbReference type="InterPro" id="IPR036833">
    <property type="entry name" value="BetaGal_dom3_sf"/>
</dbReference>
<dbReference type="Gene3D" id="2.102.20.10">
    <property type="entry name" value="Beta-galactosidase, domain 2"/>
    <property type="match status" value="1"/>
</dbReference>
<evidence type="ECO:0000313" key="13">
    <source>
        <dbReference type="Proteomes" id="UP000077266"/>
    </source>
</evidence>
<dbReference type="GO" id="GO:0005975">
    <property type="term" value="P:carbohydrate metabolic process"/>
    <property type="evidence" value="ECO:0007669"/>
    <property type="project" value="InterPro"/>
</dbReference>
<sequence>MRFWATCLSALALGRAAFAVSNNLTTDVTWDPFSLSILGQRIFLHSGEFHPWRLPSRSLWKDIMQKAAAGGLNGVSLYAHLGLMNPAPGVLDFDGLRSMEDAILEAQAAGLWVTARIGPYVNGETTGGGLPGWMMSLNATLRTNDATYTQAWTPYWTAMAKILAKHQITAGGPVILVQVENEFDNVRTTPATYMVLLEQSLRSNGVVVPTTHNNKGLRDITYAAGTGAVDIWGIDSYPGNGCASSWSAVVTNYNDFKNTSGNPTLPLYSPEFVGGWFDPWGSTGNYAACRAKIGPEFERVFYEALWAQNAKMINFYMYYGGTNWGGLAAPVVYTSYDYGAAIPENRVIGDKFNELKLLGLFIRSARDFRQTSFAPEVTTLTSSADVTTAEMRNAQTGATFYLLRHTTSQSTATVSTTLKITTKDGAFTIPQTSGSQITLLGHDSRAIVADYQFGATRVLYSTAAVLLGTTIDGVDWLVVHGYPQADAGYEVVFAGVTGRLHDDDSQYYCESPTSSPPFGALLMHDSICQAGLLANFRITAGGRALLSVGSVRLLALDTTVARTFWAPVLPASSGTFKQFAEVGSNATIIVAGPALVRTAAITNKVLALTGDTNRTTTLQVYGGSNLFSSVTWNGAQVSGGLDTIGAWSATLDGPSSAALSFVPPTLAAWKFKDSLPEISTTYNDSRWVTASKTSTFLTMPAYPRDTSALLGEQDYGFFTGNVLFRGHFTSTGKETGVFLGINGGQAFAASAWLNGVYLGSTTSFNSTDSDVKNVTLSFPSGALRSGDNVVTVLKDNMGLNEWSGPSGIKQARGIVGFQVQGGANSTWKIQGNFGGNTNFPDKVRGSLNEGGLFAERAGWHLPGFDDSTWESRTPVQGLTKPGVGFFRTTFDLSVPSGHDVAMSFVFRGGGATRVQLYVNGWQMGKYVANLGPQTVFPVHEGILDYHGKNTVAVSLWAVGNSTTDFAISDLQLKVDAVLRGGVIVQVANPVWSARDVF</sequence>
<dbReference type="InterPro" id="IPR037110">
    <property type="entry name" value="Betagal_dom2_sf"/>
</dbReference>
<dbReference type="SUPFAM" id="SSF49785">
    <property type="entry name" value="Galactose-binding domain-like"/>
    <property type="match status" value="2"/>
</dbReference>
<evidence type="ECO:0000256" key="2">
    <source>
        <dbReference type="ARBA" id="ARBA00009809"/>
    </source>
</evidence>
<dbReference type="InterPro" id="IPR025972">
    <property type="entry name" value="BetaGal_dom3"/>
</dbReference>
<dbReference type="OrthoDB" id="1657402at2759"/>
<dbReference type="SUPFAM" id="SSF117100">
    <property type="entry name" value="Beta-galactosidase LacA, domain 3"/>
    <property type="match status" value="1"/>
</dbReference>
<keyword evidence="6" id="KW-0325">Glycoprotein</keyword>
<comment type="catalytic activity">
    <reaction evidence="1 8">
        <text>Hydrolysis of terminal non-reducing beta-D-galactose residues in beta-D-galactosides.</text>
        <dbReference type="EC" id="3.2.1.23"/>
    </reaction>
</comment>
<evidence type="ECO:0000256" key="4">
    <source>
        <dbReference type="ARBA" id="ARBA00022729"/>
    </source>
</evidence>
<evidence type="ECO:0000259" key="11">
    <source>
        <dbReference type="SMART" id="SM01029"/>
    </source>
</evidence>
<accession>A0A165PW94</accession>
<dbReference type="InterPro" id="IPR008979">
    <property type="entry name" value="Galactose-bd-like_sf"/>
</dbReference>
<dbReference type="InterPro" id="IPR025300">
    <property type="entry name" value="BetaGal_jelly_roll_dom"/>
</dbReference>
<dbReference type="Gene3D" id="3.20.20.80">
    <property type="entry name" value="Glycosidases"/>
    <property type="match status" value="1"/>
</dbReference>
<dbReference type="SMART" id="SM01029">
    <property type="entry name" value="BetaGal_dom2"/>
    <property type="match status" value="1"/>
</dbReference>
<dbReference type="STRING" id="1314781.A0A165PW94"/>
<dbReference type="GO" id="GO:0004565">
    <property type="term" value="F:beta-galactosidase activity"/>
    <property type="evidence" value="ECO:0007669"/>
    <property type="project" value="UniProtKB-EC"/>
</dbReference>
<evidence type="ECO:0000256" key="3">
    <source>
        <dbReference type="ARBA" id="ARBA00012756"/>
    </source>
</evidence>
<protein>
    <recommendedName>
        <fullName evidence="3 8">Beta-galactosidase</fullName>
        <ecNumber evidence="3 8">3.2.1.23</ecNumber>
    </recommendedName>
</protein>
<dbReference type="Pfam" id="PF01301">
    <property type="entry name" value="Glyco_hydro_35"/>
    <property type="match status" value="1"/>
</dbReference>
<dbReference type="EMBL" id="KV425886">
    <property type="protein sequence ID" value="KZW02751.1"/>
    <property type="molecule type" value="Genomic_DNA"/>
</dbReference>
<feature type="signal peptide" evidence="10">
    <location>
        <begin position="1"/>
        <end position="19"/>
    </location>
</feature>
<dbReference type="Pfam" id="PF13364">
    <property type="entry name" value="BetaGal_ABD2"/>
    <property type="match status" value="2"/>
</dbReference>
<keyword evidence="13" id="KW-1185">Reference proteome</keyword>
<dbReference type="PANTHER" id="PTHR23421">
    <property type="entry name" value="BETA-GALACTOSIDASE RELATED"/>
    <property type="match status" value="1"/>
</dbReference>
<comment type="similarity">
    <text evidence="2 9">Belongs to the glycosyl hydrolase 35 family.</text>
</comment>
<evidence type="ECO:0000256" key="8">
    <source>
        <dbReference type="RuleBase" id="RU000675"/>
    </source>
</evidence>
<evidence type="ECO:0000256" key="7">
    <source>
        <dbReference type="ARBA" id="ARBA00023295"/>
    </source>
</evidence>
<feature type="domain" description="Beta-galactosidase" evidence="11">
    <location>
        <begin position="370"/>
        <end position="564"/>
    </location>
</feature>
<dbReference type="InterPro" id="IPR018954">
    <property type="entry name" value="Betagal_dom2"/>
</dbReference>
<dbReference type="PROSITE" id="PS01182">
    <property type="entry name" value="GLYCOSYL_HYDROL_F35"/>
    <property type="match status" value="1"/>
</dbReference>
<dbReference type="InterPro" id="IPR001944">
    <property type="entry name" value="Glycoside_Hdrlase_35"/>
</dbReference>
<reference evidence="12 13" key="1">
    <citation type="journal article" date="2016" name="Mol. Biol. Evol.">
        <title>Comparative Genomics of Early-Diverging Mushroom-Forming Fungi Provides Insights into the Origins of Lignocellulose Decay Capabilities.</title>
        <authorList>
            <person name="Nagy L.G."/>
            <person name="Riley R."/>
            <person name="Tritt A."/>
            <person name="Adam C."/>
            <person name="Daum C."/>
            <person name="Floudas D."/>
            <person name="Sun H."/>
            <person name="Yadav J.S."/>
            <person name="Pangilinan J."/>
            <person name="Larsson K.H."/>
            <person name="Matsuura K."/>
            <person name="Barry K."/>
            <person name="Labutti K."/>
            <person name="Kuo R."/>
            <person name="Ohm R.A."/>
            <person name="Bhattacharya S.S."/>
            <person name="Shirouzu T."/>
            <person name="Yoshinaga Y."/>
            <person name="Martin F.M."/>
            <person name="Grigoriev I.V."/>
            <person name="Hibbett D.S."/>
        </authorList>
    </citation>
    <scope>NUCLEOTIDE SEQUENCE [LARGE SCALE GENOMIC DNA]</scope>
    <source>
        <strain evidence="12 13">HHB12029</strain>
    </source>
</reference>
<dbReference type="SUPFAM" id="SSF51011">
    <property type="entry name" value="Glycosyl hydrolase domain"/>
    <property type="match status" value="1"/>
</dbReference>
<dbReference type="Pfam" id="PF13363">
    <property type="entry name" value="BetaGal_dom3"/>
    <property type="match status" value="1"/>
</dbReference>
<dbReference type="EC" id="3.2.1.23" evidence="3 8"/>
<dbReference type="InterPro" id="IPR019801">
    <property type="entry name" value="Glyco_hydro_35_CS"/>
</dbReference>
<dbReference type="Gene3D" id="2.60.120.260">
    <property type="entry name" value="Galactose-binding domain-like"/>
    <property type="match status" value="2"/>
</dbReference>
<keyword evidence="7 8" id="KW-0326">Glycosidase</keyword>
<evidence type="ECO:0000313" key="12">
    <source>
        <dbReference type="EMBL" id="KZW02751.1"/>
    </source>
</evidence>
<dbReference type="Gene3D" id="2.60.390.10">
    <property type="entry name" value="Beta-galactosidase, domain 3"/>
    <property type="match status" value="1"/>
</dbReference>
<dbReference type="InterPro" id="IPR017853">
    <property type="entry name" value="GH"/>
</dbReference>
<organism evidence="12 13">
    <name type="scientific">Exidia glandulosa HHB12029</name>
    <dbReference type="NCBI Taxonomy" id="1314781"/>
    <lineage>
        <taxon>Eukaryota</taxon>
        <taxon>Fungi</taxon>
        <taxon>Dikarya</taxon>
        <taxon>Basidiomycota</taxon>
        <taxon>Agaricomycotina</taxon>
        <taxon>Agaricomycetes</taxon>
        <taxon>Auriculariales</taxon>
        <taxon>Exidiaceae</taxon>
        <taxon>Exidia</taxon>
    </lineage>
</organism>
<dbReference type="Proteomes" id="UP000077266">
    <property type="component" value="Unassembled WGS sequence"/>
</dbReference>
<evidence type="ECO:0000256" key="6">
    <source>
        <dbReference type="ARBA" id="ARBA00023180"/>
    </source>
</evidence>